<organism evidence="2 3">
    <name type="scientific">Laccaria amethystina LaAM-08-1</name>
    <dbReference type="NCBI Taxonomy" id="1095629"/>
    <lineage>
        <taxon>Eukaryota</taxon>
        <taxon>Fungi</taxon>
        <taxon>Dikarya</taxon>
        <taxon>Basidiomycota</taxon>
        <taxon>Agaricomycotina</taxon>
        <taxon>Agaricomycetes</taxon>
        <taxon>Agaricomycetidae</taxon>
        <taxon>Agaricales</taxon>
        <taxon>Agaricineae</taxon>
        <taxon>Hydnangiaceae</taxon>
        <taxon>Laccaria</taxon>
    </lineage>
</organism>
<evidence type="ECO:0000313" key="3">
    <source>
        <dbReference type="Proteomes" id="UP000054477"/>
    </source>
</evidence>
<dbReference type="Proteomes" id="UP000054477">
    <property type="component" value="Unassembled WGS sequence"/>
</dbReference>
<feature type="region of interest" description="Disordered" evidence="1">
    <location>
        <begin position="1"/>
        <end position="20"/>
    </location>
</feature>
<protein>
    <submittedName>
        <fullName evidence="2">Uncharacterized protein</fullName>
    </submittedName>
</protein>
<feature type="compositionally biased region" description="Polar residues" evidence="1">
    <location>
        <begin position="77"/>
        <end position="103"/>
    </location>
</feature>
<dbReference type="HOGENOM" id="CLU_1825585_0_0_1"/>
<dbReference type="AlphaFoldDB" id="A0A0C9X6W7"/>
<proteinExistence type="predicted"/>
<feature type="region of interest" description="Disordered" evidence="1">
    <location>
        <begin position="73"/>
        <end position="141"/>
    </location>
</feature>
<reference evidence="2 3" key="1">
    <citation type="submission" date="2014-04" db="EMBL/GenBank/DDBJ databases">
        <authorList>
            <consortium name="DOE Joint Genome Institute"/>
            <person name="Kuo A."/>
            <person name="Kohler A."/>
            <person name="Nagy L.G."/>
            <person name="Floudas D."/>
            <person name="Copeland A."/>
            <person name="Barry K.W."/>
            <person name="Cichocki N."/>
            <person name="Veneault-Fourrey C."/>
            <person name="LaButti K."/>
            <person name="Lindquist E.A."/>
            <person name="Lipzen A."/>
            <person name="Lundell T."/>
            <person name="Morin E."/>
            <person name="Murat C."/>
            <person name="Sun H."/>
            <person name="Tunlid A."/>
            <person name="Henrissat B."/>
            <person name="Grigoriev I.V."/>
            <person name="Hibbett D.S."/>
            <person name="Martin F."/>
            <person name="Nordberg H.P."/>
            <person name="Cantor M.N."/>
            <person name="Hua S.X."/>
        </authorList>
    </citation>
    <scope>NUCLEOTIDE SEQUENCE [LARGE SCALE GENOMIC DNA]</scope>
    <source>
        <strain evidence="2 3">LaAM-08-1</strain>
    </source>
</reference>
<sequence>MTPSIISPTKSRPIEKKVSASARDLRLGLTMTPTPLVTPTMRPATRSRTQNISAEHNVIFLLRVRRCSRCREIVKSPRSSPTEPFPASSTSPVHPATQTTAGDGSNPPGVHPTASVVHHAPYGPAALPSAPCSFDKELPGE</sequence>
<feature type="compositionally biased region" description="Polar residues" evidence="1">
    <location>
        <begin position="1"/>
        <end position="10"/>
    </location>
</feature>
<reference evidence="3" key="2">
    <citation type="submission" date="2015-01" db="EMBL/GenBank/DDBJ databases">
        <title>Evolutionary Origins and Diversification of the Mycorrhizal Mutualists.</title>
        <authorList>
            <consortium name="DOE Joint Genome Institute"/>
            <consortium name="Mycorrhizal Genomics Consortium"/>
            <person name="Kohler A."/>
            <person name="Kuo A."/>
            <person name="Nagy L.G."/>
            <person name="Floudas D."/>
            <person name="Copeland A."/>
            <person name="Barry K.W."/>
            <person name="Cichocki N."/>
            <person name="Veneault-Fourrey C."/>
            <person name="LaButti K."/>
            <person name="Lindquist E.A."/>
            <person name="Lipzen A."/>
            <person name="Lundell T."/>
            <person name="Morin E."/>
            <person name="Murat C."/>
            <person name="Riley R."/>
            <person name="Ohm R."/>
            <person name="Sun H."/>
            <person name="Tunlid A."/>
            <person name="Henrissat B."/>
            <person name="Grigoriev I.V."/>
            <person name="Hibbett D.S."/>
            <person name="Martin F."/>
        </authorList>
    </citation>
    <scope>NUCLEOTIDE SEQUENCE [LARGE SCALE GENOMIC DNA]</scope>
    <source>
        <strain evidence="3">LaAM-08-1</strain>
    </source>
</reference>
<dbReference type="EMBL" id="KN838703">
    <property type="protein sequence ID" value="KIJ97053.1"/>
    <property type="molecule type" value="Genomic_DNA"/>
</dbReference>
<gene>
    <name evidence="2" type="ORF">K443DRAFT_260674</name>
</gene>
<accession>A0A0C9X6W7</accession>
<keyword evidence="3" id="KW-1185">Reference proteome</keyword>
<evidence type="ECO:0000256" key="1">
    <source>
        <dbReference type="SAM" id="MobiDB-lite"/>
    </source>
</evidence>
<name>A0A0C9X6W7_9AGAR</name>
<evidence type="ECO:0000313" key="2">
    <source>
        <dbReference type="EMBL" id="KIJ97053.1"/>
    </source>
</evidence>